<protein>
    <recommendedName>
        <fullName evidence="3">F-box domain-containing protein</fullName>
    </recommendedName>
</protein>
<dbReference type="RefSeq" id="XP_067487676.1">
    <property type="nucleotide sequence ID" value="XM_067636016.1"/>
</dbReference>
<dbReference type="Proteomes" id="UP000283090">
    <property type="component" value="Unassembled WGS sequence"/>
</dbReference>
<dbReference type="OrthoDB" id="5301447at2759"/>
<name>A0A436ZTG3_ARTFL</name>
<reference evidence="1 2" key="1">
    <citation type="submission" date="2019-01" db="EMBL/GenBank/DDBJ databases">
        <title>Intercellular communication is required for trap formation in the nematode-trapping fungus Duddingtonia flagrans.</title>
        <authorList>
            <person name="Youssar L."/>
            <person name="Wernet V."/>
            <person name="Hensel N."/>
            <person name="Hildebrandt H.-G."/>
            <person name="Fischer R."/>
        </authorList>
    </citation>
    <scope>NUCLEOTIDE SEQUENCE [LARGE SCALE GENOMIC DNA]</scope>
    <source>
        <strain evidence="1 2">CBS H-5679</strain>
    </source>
</reference>
<dbReference type="VEuPathDB" id="FungiDB:DFL_006566"/>
<organism evidence="1 2">
    <name type="scientific">Arthrobotrys flagrans</name>
    <name type="common">Nematode-trapping fungus</name>
    <name type="synonym">Trichothecium flagrans</name>
    <dbReference type="NCBI Taxonomy" id="97331"/>
    <lineage>
        <taxon>Eukaryota</taxon>
        <taxon>Fungi</taxon>
        <taxon>Dikarya</taxon>
        <taxon>Ascomycota</taxon>
        <taxon>Pezizomycotina</taxon>
        <taxon>Orbiliomycetes</taxon>
        <taxon>Orbiliales</taxon>
        <taxon>Orbiliaceae</taxon>
        <taxon>Arthrobotrys</taxon>
    </lineage>
</organism>
<evidence type="ECO:0000313" key="1">
    <source>
        <dbReference type="EMBL" id="RVD82132.1"/>
    </source>
</evidence>
<comment type="caution">
    <text evidence="1">The sequence shown here is derived from an EMBL/GenBank/DDBJ whole genome shotgun (WGS) entry which is preliminary data.</text>
</comment>
<dbReference type="SUPFAM" id="SSF81383">
    <property type="entry name" value="F-box domain"/>
    <property type="match status" value="1"/>
</dbReference>
<accession>A0A436ZTG3</accession>
<dbReference type="GeneID" id="93588877"/>
<dbReference type="InterPro" id="IPR036047">
    <property type="entry name" value="F-box-like_dom_sf"/>
</dbReference>
<dbReference type="AlphaFoldDB" id="A0A436ZTG3"/>
<dbReference type="EMBL" id="SAEB01000009">
    <property type="protein sequence ID" value="RVD82132.1"/>
    <property type="molecule type" value="Genomic_DNA"/>
</dbReference>
<evidence type="ECO:0000313" key="2">
    <source>
        <dbReference type="Proteomes" id="UP000283090"/>
    </source>
</evidence>
<evidence type="ECO:0008006" key="3">
    <source>
        <dbReference type="Google" id="ProtNLM"/>
    </source>
</evidence>
<gene>
    <name evidence="1" type="ORF">DFL_006566</name>
</gene>
<proteinExistence type="predicted"/>
<sequence length="287" mass="32548">MPPTILTLPIELQSHILTFLPWHDHFLASSVHPLWLSILRTESFRRRRHYGRSPPDTFTSTAYRARDALNPGMTYHGDVPRRCIDDDRGERELNSHGLVELGVFRLGFERGEGNPAASVSEVSMVVVEKVDGWLYKYDRKAFDIAGCGLLDSDFVFFGLKDKQPQGGLNGEEEDGIPYWTVEFMVSPWTPNSAYEPGVFTNSQDSLVITPDVRIPVLKLRRDIWESKEGTLRNFIGALKGHVGMVFFRNPGVRKCRLDVVNLRSGFEDPGKVAFFGGKVEYSDKQLR</sequence>
<keyword evidence="2" id="KW-1185">Reference proteome</keyword>